<comment type="caution">
    <text evidence="2">The sequence shown here is derived from an EMBL/GenBank/DDBJ whole genome shotgun (WGS) entry which is preliminary data.</text>
</comment>
<dbReference type="PROSITE" id="PS51257">
    <property type="entry name" value="PROKAR_LIPOPROTEIN"/>
    <property type="match status" value="1"/>
</dbReference>
<dbReference type="Proteomes" id="UP000600247">
    <property type="component" value="Unassembled WGS sequence"/>
</dbReference>
<accession>A0A917HEZ6</accession>
<protein>
    <recommendedName>
        <fullName evidence="4">Lipoprotein</fullName>
    </recommendedName>
</protein>
<dbReference type="AlphaFoldDB" id="A0A917HEZ6"/>
<dbReference type="InterPro" id="IPR025673">
    <property type="entry name" value="PCYCGC"/>
</dbReference>
<organism evidence="2 3">
    <name type="scientific">Paenibacillus radicis</name>
    <name type="common">ex Gao et al. 2016</name>
    <dbReference type="NCBI Taxonomy" id="1737354"/>
    <lineage>
        <taxon>Bacteria</taxon>
        <taxon>Bacillati</taxon>
        <taxon>Bacillota</taxon>
        <taxon>Bacilli</taxon>
        <taxon>Bacillales</taxon>
        <taxon>Paenibacillaceae</taxon>
        <taxon>Paenibacillus</taxon>
    </lineage>
</organism>
<dbReference type="Pfam" id="PF13798">
    <property type="entry name" value="PCYCGC"/>
    <property type="match status" value="1"/>
</dbReference>
<keyword evidence="3" id="KW-1185">Reference proteome</keyword>
<evidence type="ECO:0008006" key="4">
    <source>
        <dbReference type="Google" id="ProtNLM"/>
    </source>
</evidence>
<sequence length="169" mass="17925">MKKLAVLALLSLVLLSACGGNNSGSTNNEHAGHGNDGHSSHAVNGDLQEETASAAVLPKFLDGQSEDMRIVYQAAGQAADLLEWIPCFCGCGESANHKSNLNCFIAEMKEDGSVVWDDHGTRCGVCLKIAAQAVTMKQAGKTTLEIREWIDEAYGKGFAKPTDTKMPTA</sequence>
<reference evidence="2 3" key="1">
    <citation type="journal article" date="2014" name="Int. J. Syst. Evol. Microbiol.">
        <title>Complete genome sequence of Corynebacterium casei LMG S-19264T (=DSM 44701T), isolated from a smear-ripened cheese.</title>
        <authorList>
            <consortium name="US DOE Joint Genome Institute (JGI-PGF)"/>
            <person name="Walter F."/>
            <person name="Albersmeier A."/>
            <person name="Kalinowski J."/>
            <person name="Ruckert C."/>
        </authorList>
    </citation>
    <scope>NUCLEOTIDE SEQUENCE [LARGE SCALE GENOMIC DNA]</scope>
    <source>
        <strain evidence="2 3">CGMCC 1.15286</strain>
    </source>
</reference>
<feature type="signal peptide" evidence="1">
    <location>
        <begin position="1"/>
        <end position="19"/>
    </location>
</feature>
<evidence type="ECO:0000313" key="3">
    <source>
        <dbReference type="Proteomes" id="UP000600247"/>
    </source>
</evidence>
<evidence type="ECO:0000256" key="1">
    <source>
        <dbReference type="SAM" id="SignalP"/>
    </source>
</evidence>
<name>A0A917HEZ6_9BACL</name>
<dbReference type="EMBL" id="BMHY01000006">
    <property type="protein sequence ID" value="GGG75834.1"/>
    <property type="molecule type" value="Genomic_DNA"/>
</dbReference>
<keyword evidence="1" id="KW-0732">Signal</keyword>
<gene>
    <name evidence="2" type="ORF">GCM10010918_35300</name>
</gene>
<proteinExistence type="predicted"/>
<evidence type="ECO:0000313" key="2">
    <source>
        <dbReference type="EMBL" id="GGG75834.1"/>
    </source>
</evidence>
<dbReference type="RefSeq" id="WP_188890505.1">
    <property type="nucleotide sequence ID" value="NZ_BMHY01000006.1"/>
</dbReference>
<feature type="chain" id="PRO_5039686189" description="Lipoprotein" evidence="1">
    <location>
        <begin position="20"/>
        <end position="169"/>
    </location>
</feature>